<dbReference type="GO" id="GO:0045892">
    <property type="term" value="P:negative regulation of DNA-templated transcription"/>
    <property type="evidence" value="ECO:0007669"/>
    <property type="project" value="UniProtKB-ARBA"/>
</dbReference>
<evidence type="ECO:0000313" key="4">
    <source>
        <dbReference type="EMBL" id="KFJ04765.1"/>
    </source>
</evidence>
<gene>
    <name evidence="4" type="ORF">BISU_0777</name>
</gene>
<evidence type="ECO:0000313" key="5">
    <source>
        <dbReference type="Proteomes" id="UP000029055"/>
    </source>
</evidence>
<keyword evidence="5" id="KW-1185">Reference proteome</keyword>
<dbReference type="CDD" id="cd10148">
    <property type="entry name" value="CsoR-like_DUF156"/>
    <property type="match status" value="1"/>
</dbReference>
<dbReference type="eggNOG" id="COG1937">
    <property type="taxonomic scope" value="Bacteria"/>
</dbReference>
<sequence length="129" mass="14078">MSSTTTKKPENPQRAVLNRLKRARGQLDAVINQVESGGSCQDVVIQLSAVSRALDRAGFLVIASAMRECLAPSNKENGEQLEPAEGSESIRDDGATHDNAAQTENREERESKNTHLTADEIEKLFLMLA</sequence>
<evidence type="ECO:0000256" key="2">
    <source>
        <dbReference type="ARBA" id="ARBA00023008"/>
    </source>
</evidence>
<dbReference type="Gene3D" id="1.20.58.1000">
    <property type="entry name" value="Metal-sensitive repressor, helix protomer"/>
    <property type="match status" value="1"/>
</dbReference>
<proteinExistence type="inferred from homology"/>
<organism evidence="4 5">
    <name type="scientific">Bifidobacterium subtile</name>
    <dbReference type="NCBI Taxonomy" id="77635"/>
    <lineage>
        <taxon>Bacteria</taxon>
        <taxon>Bacillati</taxon>
        <taxon>Actinomycetota</taxon>
        <taxon>Actinomycetes</taxon>
        <taxon>Bifidobacteriales</taxon>
        <taxon>Bifidobacteriaceae</taxon>
        <taxon>Bifidobacterium</taxon>
    </lineage>
</organism>
<evidence type="ECO:0000256" key="3">
    <source>
        <dbReference type="SAM" id="MobiDB-lite"/>
    </source>
</evidence>
<name>A0A087EAG4_9BIFI</name>
<comment type="similarity">
    <text evidence="1">Belongs to the CsoR family.</text>
</comment>
<evidence type="ECO:0000256" key="1">
    <source>
        <dbReference type="ARBA" id="ARBA00005428"/>
    </source>
</evidence>
<dbReference type="Proteomes" id="UP000029055">
    <property type="component" value="Unassembled WGS sequence"/>
</dbReference>
<reference evidence="4 5" key="1">
    <citation type="submission" date="2014-03" db="EMBL/GenBank/DDBJ databases">
        <title>Genomics of Bifidobacteria.</title>
        <authorList>
            <person name="Ventura M."/>
            <person name="Milani C."/>
            <person name="Lugli G.A."/>
        </authorList>
    </citation>
    <scope>NUCLEOTIDE SEQUENCE [LARGE SCALE GENOMIC DNA]</scope>
    <source>
        <strain evidence="4 5">LMG 11597</strain>
    </source>
</reference>
<dbReference type="InterPro" id="IPR038390">
    <property type="entry name" value="Metal_Tscrpt_repr_sf"/>
</dbReference>
<dbReference type="GO" id="GO:0003677">
    <property type="term" value="F:DNA binding"/>
    <property type="evidence" value="ECO:0007669"/>
    <property type="project" value="InterPro"/>
</dbReference>
<dbReference type="PANTHER" id="PTHR33677">
    <property type="entry name" value="TRANSCRIPTIONAL REPRESSOR FRMR-RELATED"/>
    <property type="match status" value="1"/>
</dbReference>
<dbReference type="GO" id="GO:0046872">
    <property type="term" value="F:metal ion binding"/>
    <property type="evidence" value="ECO:0007669"/>
    <property type="project" value="InterPro"/>
</dbReference>
<dbReference type="PANTHER" id="PTHR33677:SF5">
    <property type="entry name" value="TRANSCRIPTIONAL REPRESSOR FRMR"/>
    <property type="match status" value="1"/>
</dbReference>
<dbReference type="AlphaFoldDB" id="A0A087EAG4"/>
<feature type="compositionally biased region" description="Basic and acidic residues" evidence="3">
    <location>
        <begin position="104"/>
        <end position="116"/>
    </location>
</feature>
<feature type="region of interest" description="Disordered" evidence="3">
    <location>
        <begin position="72"/>
        <end position="116"/>
    </location>
</feature>
<dbReference type="STRING" id="77635.BISU_0777"/>
<comment type="caution">
    <text evidence="4">The sequence shown here is derived from an EMBL/GenBank/DDBJ whole genome shotgun (WGS) entry which is preliminary data.</text>
</comment>
<dbReference type="Pfam" id="PF02583">
    <property type="entry name" value="Trns_repr_metal"/>
    <property type="match status" value="1"/>
</dbReference>
<keyword evidence="2" id="KW-0186">Copper</keyword>
<protein>
    <recommendedName>
        <fullName evidence="6">Copper-sensing transcriptional repressor CsoR</fullName>
    </recommendedName>
</protein>
<dbReference type="EMBL" id="JGZR01000003">
    <property type="protein sequence ID" value="KFJ04765.1"/>
    <property type="molecule type" value="Genomic_DNA"/>
</dbReference>
<accession>A0A087EAG4</accession>
<dbReference type="OrthoDB" id="9809524at2"/>
<dbReference type="InterPro" id="IPR003735">
    <property type="entry name" value="Metal_Tscrpt_repr"/>
</dbReference>
<evidence type="ECO:0008006" key="6">
    <source>
        <dbReference type="Google" id="ProtNLM"/>
    </source>
</evidence>